<gene>
    <name evidence="1" type="ORF">NW762_010898</name>
</gene>
<dbReference type="AlphaFoldDB" id="A0A9W8RQ96"/>
<dbReference type="EMBL" id="JAOQAZ010000026">
    <property type="protein sequence ID" value="KAJ4252301.1"/>
    <property type="molecule type" value="Genomic_DNA"/>
</dbReference>
<proteinExistence type="predicted"/>
<accession>A0A9W8RQ96</accession>
<keyword evidence="2" id="KW-1185">Reference proteome</keyword>
<protein>
    <submittedName>
        <fullName evidence="1">Uncharacterized protein</fullName>
    </submittedName>
</protein>
<evidence type="ECO:0000313" key="1">
    <source>
        <dbReference type="EMBL" id="KAJ4252301.1"/>
    </source>
</evidence>
<dbReference type="Proteomes" id="UP001152049">
    <property type="component" value="Unassembled WGS sequence"/>
</dbReference>
<evidence type="ECO:0000313" key="2">
    <source>
        <dbReference type="Proteomes" id="UP001152049"/>
    </source>
</evidence>
<comment type="caution">
    <text evidence="1">The sequence shown here is derived from an EMBL/GenBank/DDBJ whole genome shotgun (WGS) entry which is preliminary data.</text>
</comment>
<organism evidence="1 2">
    <name type="scientific">Fusarium torreyae</name>
    <dbReference type="NCBI Taxonomy" id="1237075"/>
    <lineage>
        <taxon>Eukaryota</taxon>
        <taxon>Fungi</taxon>
        <taxon>Dikarya</taxon>
        <taxon>Ascomycota</taxon>
        <taxon>Pezizomycotina</taxon>
        <taxon>Sordariomycetes</taxon>
        <taxon>Hypocreomycetidae</taxon>
        <taxon>Hypocreales</taxon>
        <taxon>Nectriaceae</taxon>
        <taxon>Fusarium</taxon>
    </lineage>
</organism>
<reference evidence="1" key="1">
    <citation type="submission" date="2022-09" db="EMBL/GenBank/DDBJ databases">
        <title>Fusarium specimens isolated from Avocado Roots.</title>
        <authorList>
            <person name="Stajich J."/>
            <person name="Roper C."/>
            <person name="Heimlech-Rivalta G."/>
        </authorList>
    </citation>
    <scope>NUCLEOTIDE SEQUENCE</scope>
    <source>
        <strain evidence="1">CF00136</strain>
    </source>
</reference>
<name>A0A9W8RQ96_9HYPO</name>
<sequence length="355" mass="41284">MAYNPDYVNCTICGLMLGGHGQWLGKVLALAGPHWPDRRQTPRSLKVKDEEVVCYDAQAAWTPAKYYLLPDRNEVALESEYDADRRPDDPDHVTTAKMYIGVHAACEDIAKRVMKTSPIAQIRSIGDLWLSLERRCARYTSENPTRDRNFVPPIPKSQFGQPLELGMDRYYVPYACIVQYGDEWEGWWDDDPIDIEDFTPDLIEDLEPISKESSRLPSELTQFQSRIEALPQEVKDHLCTFFQDGQFSLECNYLMPQSMWKQIFLQIPFLWDLDTKAIHDKTGTGESEISRWNWEKITRQVMSPAHPSPPEAYEYKDEGVWDHEEVGLEVVPGGFTNRRRIWQILEEMYPNDVQW</sequence>
<dbReference type="OrthoDB" id="3932329at2759"/>